<evidence type="ECO:0000256" key="1">
    <source>
        <dbReference type="SAM" id="SignalP"/>
    </source>
</evidence>
<keyword evidence="3" id="KW-1185">Reference proteome</keyword>
<gene>
    <name evidence="2" type="ORF">QWF21_06850</name>
</gene>
<evidence type="ECO:0000313" key="2">
    <source>
        <dbReference type="EMBL" id="MEE2023961.1"/>
    </source>
</evidence>
<dbReference type="RefSeq" id="WP_330087303.1">
    <property type="nucleotide sequence ID" value="NZ_JAUGZK010000004.1"/>
</dbReference>
<dbReference type="InterPro" id="IPR029058">
    <property type="entry name" value="AB_hydrolase_fold"/>
</dbReference>
<keyword evidence="2" id="KW-0378">Hydrolase</keyword>
<proteinExistence type="predicted"/>
<keyword evidence="1" id="KW-0732">Signal</keyword>
<comment type="caution">
    <text evidence="2">The sequence shown here is derived from an EMBL/GenBank/DDBJ whole genome shotgun (WGS) entry which is preliminary data.</text>
</comment>
<dbReference type="GO" id="GO:0016787">
    <property type="term" value="F:hydrolase activity"/>
    <property type="evidence" value="ECO:0007669"/>
    <property type="project" value="UniProtKB-KW"/>
</dbReference>
<dbReference type="EMBL" id="JAUGZK010000004">
    <property type="protein sequence ID" value="MEE2023961.1"/>
    <property type="molecule type" value="Genomic_DNA"/>
</dbReference>
<evidence type="ECO:0000313" key="3">
    <source>
        <dbReference type="Proteomes" id="UP001339167"/>
    </source>
</evidence>
<feature type="chain" id="PRO_5045097916" evidence="1">
    <location>
        <begin position="23"/>
        <end position="482"/>
    </location>
</feature>
<dbReference type="Gene3D" id="3.40.50.1820">
    <property type="entry name" value="alpha/beta hydrolase"/>
    <property type="match status" value="1"/>
</dbReference>
<dbReference type="SUPFAM" id="SSF53474">
    <property type="entry name" value="alpha/beta-Hydrolases"/>
    <property type="match status" value="1"/>
</dbReference>
<protein>
    <submittedName>
        <fullName evidence="2">Alpha/beta hydrolase</fullName>
    </submittedName>
</protein>
<organism evidence="2 3">
    <name type="scientific">Alkalimonas mucilaginosa</name>
    <dbReference type="NCBI Taxonomy" id="3057676"/>
    <lineage>
        <taxon>Bacteria</taxon>
        <taxon>Pseudomonadati</taxon>
        <taxon>Pseudomonadota</taxon>
        <taxon>Gammaproteobacteria</taxon>
        <taxon>Alkalimonas</taxon>
    </lineage>
</organism>
<reference evidence="2 3" key="1">
    <citation type="submission" date="2023-06" db="EMBL/GenBank/DDBJ databases">
        <title>Alkalimonas sp., MEB004 an alkaliphilic bacterium isolated from Lonar Lake, India.</title>
        <authorList>
            <person name="Joshi A."/>
            <person name="Thite S."/>
        </authorList>
    </citation>
    <scope>NUCLEOTIDE SEQUENCE [LARGE SCALE GENOMIC DNA]</scope>
    <source>
        <strain evidence="2 3">MEB004</strain>
    </source>
</reference>
<sequence length="482" mass="52512">MNNLSYLLAGFLLMASSQFVLAHTSSPFEPPEERLGVYVVNSGPGLDTGCTFRSGGPLLIDLPVPTVVNPNELNADGTLRNPQKLIERGVVGAQAVLSMPVWDVDSHVPVPPPYQPELNRVYFNGVFKHIQSGENNRWTDDSIVVPIEEVRFGQNNQIRIDIDTGNTLELWCTAVDWVAITFDLAAPVVLAHGINAQADTWDEGSAPGVLQALEESGVLYERFSVTANGRSAGNAAELEPQIRAFLQNIKADKVHVIAHSKGGLDTQELQRRELEFEILSLSTLSTPHLGSVAADMSIVQKAEADRKRNSGEDPNGFASDYIDSWTFGQGPQLPGLRDLTTYRATEAINLGLRGNIDNTFTIGANADANNDNELTRDESAGLFPGVAHYAARRAWRVMRDFSATPVLSIQEEPCVFCWGGSRTVLIYETILAAEPQDNDIVVTTSSANPFYGTALGNSLHNHSTVKNEGNLVLILEQIIPLR</sequence>
<feature type="signal peptide" evidence="1">
    <location>
        <begin position="1"/>
        <end position="22"/>
    </location>
</feature>
<dbReference type="Proteomes" id="UP001339167">
    <property type="component" value="Unassembled WGS sequence"/>
</dbReference>
<name>A0ABU7JEU8_9GAMM</name>
<accession>A0ABU7JEU8</accession>